<dbReference type="CDD" id="cd06193">
    <property type="entry name" value="siderophore_interacting"/>
    <property type="match status" value="1"/>
</dbReference>
<dbReference type="Proteomes" id="UP001595791">
    <property type="component" value="Unassembled WGS sequence"/>
</dbReference>
<sequence>MSTEATPRRTPPRLLRVRRIRQLSPQMRRITLAGEALAGFPVGSDGAHIKLMLPRAHQIEPVLPTLGPDGPIWPPADQRPITRTYTVSRYDEAAGELDVDFVLHGDDGPASSWALRAQLGDAIGVAGPGGPDRFMAGADWYLVVGDPSSLALVHAVLAALPADAQGQVLIEVPDEAEIQPLTAPPGVAVRWLSREGGHAGESTLLIDALRRLDWPDGKVSVTLAGENAQVVAMRDFLLKERGVPRQAMYAVPYWKDRHTEEAYHEERHRIMDELA</sequence>
<name>A0ABV8MKL1_9NEIS</name>
<evidence type="ECO:0000313" key="3">
    <source>
        <dbReference type="EMBL" id="MFC4158683.1"/>
    </source>
</evidence>
<dbReference type="Pfam" id="PF08021">
    <property type="entry name" value="FAD_binding_9"/>
    <property type="match status" value="1"/>
</dbReference>
<feature type="domain" description="FAD-binding FR-type" evidence="2">
    <location>
        <begin position="10"/>
        <end position="135"/>
    </location>
</feature>
<dbReference type="InterPro" id="IPR013113">
    <property type="entry name" value="SIP_FAD-bd"/>
</dbReference>
<dbReference type="PANTHER" id="PTHR30157:SF0">
    <property type="entry name" value="NADPH-DEPENDENT FERRIC-CHELATE REDUCTASE"/>
    <property type="match status" value="1"/>
</dbReference>
<evidence type="ECO:0000259" key="2">
    <source>
        <dbReference type="PROSITE" id="PS51384"/>
    </source>
</evidence>
<dbReference type="InterPro" id="IPR039261">
    <property type="entry name" value="FNR_nucleotide-bd"/>
</dbReference>
<dbReference type="InterPro" id="IPR007037">
    <property type="entry name" value="SIP_rossman_dom"/>
</dbReference>
<dbReference type="RefSeq" id="WP_378161625.1">
    <property type="nucleotide sequence ID" value="NZ_JBHSBU010000001.1"/>
</dbReference>
<protein>
    <submittedName>
        <fullName evidence="3">Siderophore-interacting protein</fullName>
    </submittedName>
</protein>
<gene>
    <name evidence="3" type="ORF">ACFOW7_04820</name>
</gene>
<dbReference type="Gene3D" id="2.40.30.10">
    <property type="entry name" value="Translation factors"/>
    <property type="match status" value="1"/>
</dbReference>
<dbReference type="PANTHER" id="PTHR30157">
    <property type="entry name" value="FERRIC REDUCTASE, NADPH-DEPENDENT"/>
    <property type="match status" value="1"/>
</dbReference>
<comment type="similarity">
    <text evidence="1">Belongs to the SIP oxidoreductase family.</text>
</comment>
<comment type="caution">
    <text evidence="3">The sequence shown here is derived from an EMBL/GenBank/DDBJ whole genome shotgun (WGS) entry which is preliminary data.</text>
</comment>
<dbReference type="Pfam" id="PF04954">
    <property type="entry name" value="SIP"/>
    <property type="match status" value="1"/>
</dbReference>
<accession>A0ABV8MKL1</accession>
<dbReference type="InterPro" id="IPR017927">
    <property type="entry name" value="FAD-bd_FR_type"/>
</dbReference>
<dbReference type="Gene3D" id="3.40.50.80">
    <property type="entry name" value="Nucleotide-binding domain of ferredoxin-NADP reductase (FNR) module"/>
    <property type="match status" value="1"/>
</dbReference>
<dbReference type="InterPro" id="IPR017938">
    <property type="entry name" value="Riboflavin_synthase-like_b-brl"/>
</dbReference>
<dbReference type="InterPro" id="IPR039374">
    <property type="entry name" value="SIP_fam"/>
</dbReference>
<dbReference type="EMBL" id="JBHSBU010000001">
    <property type="protein sequence ID" value="MFC4158683.1"/>
    <property type="molecule type" value="Genomic_DNA"/>
</dbReference>
<evidence type="ECO:0000256" key="1">
    <source>
        <dbReference type="ARBA" id="ARBA00035644"/>
    </source>
</evidence>
<organism evidence="3 4">
    <name type="scientific">Chitinimonas lacunae</name>
    <dbReference type="NCBI Taxonomy" id="1963018"/>
    <lineage>
        <taxon>Bacteria</taxon>
        <taxon>Pseudomonadati</taxon>
        <taxon>Pseudomonadota</taxon>
        <taxon>Betaproteobacteria</taxon>
        <taxon>Neisseriales</taxon>
        <taxon>Chitinibacteraceae</taxon>
        <taxon>Chitinimonas</taxon>
    </lineage>
</organism>
<dbReference type="PROSITE" id="PS51384">
    <property type="entry name" value="FAD_FR"/>
    <property type="match status" value="1"/>
</dbReference>
<proteinExistence type="inferred from homology"/>
<dbReference type="SUPFAM" id="SSF63380">
    <property type="entry name" value="Riboflavin synthase domain-like"/>
    <property type="match status" value="1"/>
</dbReference>
<keyword evidence="4" id="KW-1185">Reference proteome</keyword>
<evidence type="ECO:0000313" key="4">
    <source>
        <dbReference type="Proteomes" id="UP001595791"/>
    </source>
</evidence>
<reference evidence="4" key="1">
    <citation type="journal article" date="2019" name="Int. J. Syst. Evol. Microbiol.">
        <title>The Global Catalogue of Microorganisms (GCM) 10K type strain sequencing project: providing services to taxonomists for standard genome sequencing and annotation.</title>
        <authorList>
            <consortium name="The Broad Institute Genomics Platform"/>
            <consortium name="The Broad Institute Genome Sequencing Center for Infectious Disease"/>
            <person name="Wu L."/>
            <person name="Ma J."/>
        </authorList>
    </citation>
    <scope>NUCLEOTIDE SEQUENCE [LARGE SCALE GENOMIC DNA]</scope>
    <source>
        <strain evidence="4">LMG 29894</strain>
    </source>
</reference>